<dbReference type="Gramene" id="Aco015582.1.mrna1">
    <property type="protein sequence ID" value="Aco015582.1.mrna1.cds1"/>
    <property type="gene ID" value="Aco015582.1.path1"/>
</dbReference>
<dbReference type="Gramene" id="Aco030289.1.mrna1">
    <property type="protein sequence ID" value="Aco030289.1.mrna1.cds1"/>
    <property type="gene ID" value="Aco030289.1.path1"/>
</dbReference>
<dbReference type="PANTHER" id="PTHR43443">
    <property type="entry name" value="3-HEXULOSE-6-PHOSPHATE ISOMERASE"/>
    <property type="match status" value="1"/>
</dbReference>
<dbReference type="OrthoDB" id="1915377at2759"/>
<dbReference type="InterPro" id="IPR046348">
    <property type="entry name" value="SIS_dom_sf"/>
</dbReference>
<dbReference type="AlphaFoldDB" id="A0A199V933"/>
<dbReference type="Proteomes" id="UP000092600">
    <property type="component" value="Unassembled WGS sequence"/>
</dbReference>
<dbReference type="EMBL" id="LSRQ01002765">
    <property type="protein sequence ID" value="OAY73315.1"/>
    <property type="molecule type" value="Genomic_DNA"/>
</dbReference>
<reference evidence="6" key="2">
    <citation type="submission" date="2025-04" db="UniProtKB">
        <authorList>
            <consortium name="RefSeq"/>
        </authorList>
    </citation>
    <scope>IDENTIFICATION</scope>
    <source>
        <tissue evidence="6">Leaf</tissue>
    </source>
</reference>
<evidence type="ECO:0000313" key="6">
    <source>
        <dbReference type="RefSeq" id="XP_020084806.1"/>
    </source>
</evidence>
<proteinExistence type="inferred from homology"/>
<dbReference type="PROSITE" id="PS51464">
    <property type="entry name" value="SIS"/>
    <property type="match status" value="1"/>
</dbReference>
<dbReference type="InterPro" id="IPR001347">
    <property type="entry name" value="SIS_dom"/>
</dbReference>
<dbReference type="InterPro" id="IPR017552">
    <property type="entry name" value="PHI/rmpB"/>
</dbReference>
<protein>
    <submittedName>
        <fullName evidence="3">3-hexulose-6-phosphate isomerase</fullName>
    </submittedName>
    <submittedName>
        <fullName evidence="6">Uncharacterized protein LOC109707718</fullName>
    </submittedName>
</protein>
<keyword evidence="3" id="KW-0413">Isomerase</keyword>
<accession>A0A199V933</accession>
<evidence type="ECO:0000313" key="4">
    <source>
        <dbReference type="Proteomes" id="UP000092600"/>
    </source>
</evidence>
<evidence type="ECO:0000256" key="1">
    <source>
        <dbReference type="ARBA" id="ARBA00009235"/>
    </source>
</evidence>
<dbReference type="Gene3D" id="3.40.50.10490">
    <property type="entry name" value="Glucose-6-phosphate isomerase like protein, domain 1"/>
    <property type="match status" value="1"/>
</dbReference>
<dbReference type="GeneID" id="109707718"/>
<dbReference type="GO" id="GO:1901135">
    <property type="term" value="P:carbohydrate derivative metabolic process"/>
    <property type="evidence" value="ECO:0007669"/>
    <property type="project" value="InterPro"/>
</dbReference>
<dbReference type="GO" id="GO:0097367">
    <property type="term" value="F:carbohydrate derivative binding"/>
    <property type="evidence" value="ECO:0007669"/>
    <property type="project" value="InterPro"/>
</dbReference>
<sequence>MSGAHDLSAAAASQICDQIRSVFSSSHPLPPNLPPPLEVLVSEISAVASSSSSSSRGRVFVHGVGREGLMLKALCMRLFHLGIPAHVVGDVTTPPISPGDLLLASAGPGAFATVDAICAVAKAAGARVALLTAHPDAGSAALRCADAVAYLPARTMADDEEREGEGEGVPGGARLPMGSVYEGAMFVLFEMVVLRLAELLGQTPEQLRARHTNLE</sequence>
<dbReference type="SUPFAM" id="SSF53697">
    <property type="entry name" value="SIS domain"/>
    <property type="match status" value="1"/>
</dbReference>
<reference evidence="3 4" key="1">
    <citation type="journal article" date="2016" name="DNA Res.">
        <title>The draft genome of MD-2 pineapple using hybrid error correction of long reads.</title>
        <authorList>
            <person name="Redwan R.M."/>
            <person name="Saidin A."/>
            <person name="Kumar S.V."/>
        </authorList>
    </citation>
    <scope>NUCLEOTIDE SEQUENCE [LARGE SCALE GENOMIC DNA]</scope>
    <source>
        <strain evidence="4">cv. MD2</strain>
        <tissue evidence="3">Leaf</tissue>
    </source>
</reference>
<dbReference type="STRING" id="4615.A0A199V933"/>
<gene>
    <name evidence="6" type="primary">LOC109707718</name>
    <name evidence="3" type="ORF">ACMD2_09993</name>
</gene>
<evidence type="ECO:0000313" key="5">
    <source>
        <dbReference type="Proteomes" id="UP000515123"/>
    </source>
</evidence>
<evidence type="ECO:0000313" key="3">
    <source>
        <dbReference type="EMBL" id="OAY73315.1"/>
    </source>
</evidence>
<feature type="domain" description="SIS" evidence="2">
    <location>
        <begin position="47"/>
        <end position="202"/>
    </location>
</feature>
<name>A0A199V933_ANACO</name>
<dbReference type="RefSeq" id="XP_020084806.1">
    <property type="nucleotide sequence ID" value="XM_020229217.1"/>
</dbReference>
<evidence type="ECO:0000259" key="2">
    <source>
        <dbReference type="PROSITE" id="PS51464"/>
    </source>
</evidence>
<dbReference type="PANTHER" id="PTHR43443:SF1">
    <property type="entry name" value="3-HEXULOSE-6-PHOSPHATE ISOMERASE"/>
    <property type="match status" value="1"/>
</dbReference>
<comment type="similarity">
    <text evidence="1">Belongs to the SIS family. PHI subfamily.</text>
</comment>
<dbReference type="GO" id="GO:0016853">
    <property type="term" value="F:isomerase activity"/>
    <property type="evidence" value="ECO:0007669"/>
    <property type="project" value="UniProtKB-KW"/>
</dbReference>
<keyword evidence="5" id="KW-1185">Reference proteome</keyword>
<organism evidence="3 4">
    <name type="scientific">Ananas comosus</name>
    <name type="common">Pineapple</name>
    <name type="synonym">Ananas ananas</name>
    <dbReference type="NCBI Taxonomy" id="4615"/>
    <lineage>
        <taxon>Eukaryota</taxon>
        <taxon>Viridiplantae</taxon>
        <taxon>Streptophyta</taxon>
        <taxon>Embryophyta</taxon>
        <taxon>Tracheophyta</taxon>
        <taxon>Spermatophyta</taxon>
        <taxon>Magnoliopsida</taxon>
        <taxon>Liliopsida</taxon>
        <taxon>Poales</taxon>
        <taxon>Bromeliaceae</taxon>
        <taxon>Bromelioideae</taxon>
        <taxon>Ananas</taxon>
    </lineage>
</organism>
<dbReference type="Proteomes" id="UP000515123">
    <property type="component" value="Linkage group 3"/>
</dbReference>